<proteinExistence type="predicted"/>
<dbReference type="Proteomes" id="UP001319200">
    <property type="component" value="Unassembled WGS sequence"/>
</dbReference>
<keyword evidence="2" id="KW-1185">Reference proteome</keyword>
<dbReference type="NCBIfam" id="TIGR02436">
    <property type="entry name" value="four helix bundle protein"/>
    <property type="match status" value="1"/>
</dbReference>
<organism evidence="1 2">
    <name type="scientific">Chryseosolibacter histidini</name>
    <dbReference type="NCBI Taxonomy" id="2782349"/>
    <lineage>
        <taxon>Bacteria</taxon>
        <taxon>Pseudomonadati</taxon>
        <taxon>Bacteroidota</taxon>
        <taxon>Cytophagia</taxon>
        <taxon>Cytophagales</taxon>
        <taxon>Chryseotaleaceae</taxon>
        <taxon>Chryseosolibacter</taxon>
    </lineage>
</organism>
<dbReference type="SUPFAM" id="SSF158446">
    <property type="entry name" value="IVS-encoded protein-like"/>
    <property type="match status" value="1"/>
</dbReference>
<reference evidence="1 2" key="1">
    <citation type="submission" date="2021-05" db="EMBL/GenBank/DDBJ databases">
        <title>A Polyphasic approach of four new species of the genus Ohtaekwangia: Ohtaekwangia histidinii sp. nov., Ohtaekwangia cretensis sp. nov., Ohtaekwangia indiensis sp. nov., Ohtaekwangia reichenbachii sp. nov. from diverse environment.</title>
        <authorList>
            <person name="Octaviana S."/>
        </authorList>
    </citation>
    <scope>NUCLEOTIDE SEQUENCE [LARGE SCALE GENOMIC DNA]</scope>
    <source>
        <strain evidence="1 2">PWU4</strain>
    </source>
</reference>
<evidence type="ECO:0000313" key="1">
    <source>
        <dbReference type="EMBL" id="MBT1696117.1"/>
    </source>
</evidence>
<comment type="caution">
    <text evidence="1">The sequence shown here is derived from an EMBL/GenBank/DDBJ whole genome shotgun (WGS) entry which is preliminary data.</text>
</comment>
<protein>
    <submittedName>
        <fullName evidence="1">Four helix bundle protein</fullName>
    </submittedName>
</protein>
<name>A0AAP2DJG3_9BACT</name>
<dbReference type="Pfam" id="PF05635">
    <property type="entry name" value="23S_rRNA_IVP"/>
    <property type="match status" value="1"/>
</dbReference>
<dbReference type="InterPro" id="IPR036583">
    <property type="entry name" value="23S_rRNA_IVS_sf"/>
</dbReference>
<dbReference type="Gene3D" id="1.20.1440.60">
    <property type="entry name" value="23S rRNA-intervening sequence"/>
    <property type="match status" value="1"/>
</dbReference>
<dbReference type="InterPro" id="IPR012657">
    <property type="entry name" value="23S_rRNA-intervening_sequence"/>
</dbReference>
<dbReference type="CDD" id="cd16377">
    <property type="entry name" value="23S_rRNA_IVP_like"/>
    <property type="match status" value="1"/>
</dbReference>
<sequence>MPFKFEKLEVWKDSVGLTGLVDDVASKFPNKELYVLTSQIKRAADSVSLNIAEGSTGQSNPEFQKFLGYSIRSAVEIIGCIYIAKRRKIISNEDFQEIYNFTDKIVKRIQALRRTIN</sequence>
<dbReference type="RefSeq" id="WP_254161111.1">
    <property type="nucleotide sequence ID" value="NZ_JAHESF010000003.1"/>
</dbReference>
<dbReference type="PANTHER" id="PTHR38471">
    <property type="entry name" value="FOUR HELIX BUNDLE PROTEIN"/>
    <property type="match status" value="1"/>
</dbReference>
<dbReference type="PANTHER" id="PTHR38471:SF2">
    <property type="entry name" value="FOUR HELIX BUNDLE PROTEIN"/>
    <property type="match status" value="1"/>
</dbReference>
<dbReference type="EMBL" id="JAHESF010000003">
    <property type="protein sequence ID" value="MBT1696117.1"/>
    <property type="molecule type" value="Genomic_DNA"/>
</dbReference>
<accession>A0AAP2DJG3</accession>
<gene>
    <name evidence="1" type="ORF">KK083_04480</name>
</gene>
<evidence type="ECO:0000313" key="2">
    <source>
        <dbReference type="Proteomes" id="UP001319200"/>
    </source>
</evidence>
<dbReference type="AlphaFoldDB" id="A0AAP2DJG3"/>